<dbReference type="EMBL" id="KZ613498">
    <property type="protein sequence ID" value="PMD17740.1"/>
    <property type="molecule type" value="Genomic_DNA"/>
</dbReference>
<protein>
    <recommendedName>
        <fullName evidence="4">Secreted protein</fullName>
    </recommendedName>
</protein>
<dbReference type="Proteomes" id="UP000235672">
    <property type="component" value="Unassembled WGS sequence"/>
</dbReference>
<sequence>MARGSGLLLTVLASSSAVLGASTNFTTNWNPNRDGCVDTKGFLSCYDTQASQGTTCLNNYANTNQEGTTAYQNCVNGCTSLWPASNVGCWLQSCWNQVYSCAYQLTATSYFDGATQGGLVLNAAVPFYPAPSGASAGAYSCNLGYMPNSDFSIVGLQNYITSIQKILAPSTDKCAILNNGNSTCIKDYGFPFADTTAYNPLSLLAGEPGTEPLSNTAGNAFTVFPSPTMTLTLFPAYTSTITAAPFEKSAGADGAVVQGSSIVGGAVATTATGVGATGTGTGTGTGSAAATATKANSGSKMKGKLLFFSIAVAFVIVEM</sequence>
<dbReference type="OrthoDB" id="3538998at2759"/>
<keyword evidence="1" id="KW-0732">Signal</keyword>
<dbReference type="AlphaFoldDB" id="A0A2J6PUN2"/>
<proteinExistence type="predicted"/>
<keyword evidence="3" id="KW-1185">Reference proteome</keyword>
<evidence type="ECO:0000256" key="1">
    <source>
        <dbReference type="SAM" id="SignalP"/>
    </source>
</evidence>
<name>A0A2J6PUN2_9HELO</name>
<reference evidence="2 3" key="1">
    <citation type="submission" date="2016-05" db="EMBL/GenBank/DDBJ databases">
        <title>A degradative enzymes factory behind the ericoid mycorrhizal symbiosis.</title>
        <authorList>
            <consortium name="DOE Joint Genome Institute"/>
            <person name="Martino E."/>
            <person name="Morin E."/>
            <person name="Grelet G."/>
            <person name="Kuo A."/>
            <person name="Kohler A."/>
            <person name="Daghino S."/>
            <person name="Barry K."/>
            <person name="Choi C."/>
            <person name="Cichocki N."/>
            <person name="Clum A."/>
            <person name="Copeland A."/>
            <person name="Hainaut M."/>
            <person name="Haridas S."/>
            <person name="Labutti K."/>
            <person name="Lindquist E."/>
            <person name="Lipzen A."/>
            <person name="Khouja H.-R."/>
            <person name="Murat C."/>
            <person name="Ohm R."/>
            <person name="Olson A."/>
            <person name="Spatafora J."/>
            <person name="Veneault-Fourrey C."/>
            <person name="Henrissat B."/>
            <person name="Grigoriev I."/>
            <person name="Martin F."/>
            <person name="Perotto S."/>
        </authorList>
    </citation>
    <scope>NUCLEOTIDE SEQUENCE [LARGE SCALE GENOMIC DNA]</scope>
    <source>
        <strain evidence="2 3">UAMH 7357</strain>
    </source>
</reference>
<feature type="signal peptide" evidence="1">
    <location>
        <begin position="1"/>
        <end position="20"/>
    </location>
</feature>
<organism evidence="2 3">
    <name type="scientific">Hyaloscypha hepaticicola</name>
    <dbReference type="NCBI Taxonomy" id="2082293"/>
    <lineage>
        <taxon>Eukaryota</taxon>
        <taxon>Fungi</taxon>
        <taxon>Dikarya</taxon>
        <taxon>Ascomycota</taxon>
        <taxon>Pezizomycotina</taxon>
        <taxon>Leotiomycetes</taxon>
        <taxon>Helotiales</taxon>
        <taxon>Hyaloscyphaceae</taxon>
        <taxon>Hyaloscypha</taxon>
    </lineage>
</organism>
<evidence type="ECO:0000313" key="3">
    <source>
        <dbReference type="Proteomes" id="UP000235672"/>
    </source>
</evidence>
<gene>
    <name evidence="2" type="ORF">NA56DRAFT_728292</name>
</gene>
<feature type="chain" id="PRO_5014471194" description="Secreted protein" evidence="1">
    <location>
        <begin position="21"/>
        <end position="319"/>
    </location>
</feature>
<evidence type="ECO:0000313" key="2">
    <source>
        <dbReference type="EMBL" id="PMD17740.1"/>
    </source>
</evidence>
<evidence type="ECO:0008006" key="4">
    <source>
        <dbReference type="Google" id="ProtNLM"/>
    </source>
</evidence>
<accession>A0A2J6PUN2</accession>